<protein>
    <submittedName>
        <fullName evidence="1">Uncharacterized protein</fullName>
    </submittedName>
</protein>
<dbReference type="EMBL" id="KI682697">
    <property type="protein sequence ID" value="ETL80626.1"/>
    <property type="molecule type" value="Genomic_DNA"/>
</dbReference>
<evidence type="ECO:0000313" key="1">
    <source>
        <dbReference type="EMBL" id="ETL80626.1"/>
    </source>
</evidence>
<dbReference type="Proteomes" id="UP000054423">
    <property type="component" value="Unassembled WGS sequence"/>
</dbReference>
<dbReference type="OrthoDB" id="101778at2759"/>
<gene>
    <name evidence="1" type="ORF">L917_18899</name>
</gene>
<organism evidence="1">
    <name type="scientific">Phytophthora nicotianae</name>
    <name type="common">Potato buckeye rot agent</name>
    <name type="synonym">Phytophthora parasitica</name>
    <dbReference type="NCBI Taxonomy" id="4792"/>
    <lineage>
        <taxon>Eukaryota</taxon>
        <taxon>Sar</taxon>
        <taxon>Stramenopiles</taxon>
        <taxon>Oomycota</taxon>
        <taxon>Peronosporomycetes</taxon>
        <taxon>Peronosporales</taxon>
        <taxon>Peronosporaceae</taxon>
        <taxon>Phytophthora</taxon>
    </lineage>
</organism>
<sequence length="335" mass="37965">MECELIAEFKTRATSGFDINFRELLSRAFAVHAWGERWSTISPICGRPRHVHFRIDNSSAIAWQNKMASHNPRAQVVILLLGWWETSYRLCFSASHITGMDNTRADAGSRIPANLSFAHVFASLTPRWSHRVPSRGCRGSNGYLASYLRAHSVANSTFDQYKRALDKWRIWSLRRGIHPWLYGVSLTDQVHCISAFVLHGFQFGFGSGGPIRSDSISAVFHGARHFFAATGCTVSIEHPYVRMLLKGISRFDTPRRRKAPVSFDLLEVCFWNLLMNHPHDQALWGGVMRLAFFFLLRRSEIAAIRGGSYKWFALRAQDIVTVDSSGQPTQHPSQA</sequence>
<dbReference type="VEuPathDB" id="FungiDB:PPTG_00677"/>
<name>W2K631_PHYNI</name>
<dbReference type="CDD" id="cd09275">
    <property type="entry name" value="RNase_HI_RT_DIRS1"/>
    <property type="match status" value="1"/>
</dbReference>
<reference evidence="1" key="1">
    <citation type="submission" date="2013-11" db="EMBL/GenBank/DDBJ databases">
        <title>The Genome Sequence of Phytophthora parasitica CHvinca01.</title>
        <authorList>
            <consortium name="The Broad Institute Genomics Platform"/>
            <person name="Russ C."/>
            <person name="Tyler B."/>
            <person name="Panabieres F."/>
            <person name="Shan W."/>
            <person name="Tripathy S."/>
            <person name="Grunwald N."/>
            <person name="Machado M."/>
            <person name="Johnson C.S."/>
            <person name="Arredondo F."/>
            <person name="Hong C."/>
            <person name="Coffey M."/>
            <person name="Young S.K."/>
            <person name="Zeng Q."/>
            <person name="Gargeya S."/>
            <person name="Fitzgerald M."/>
            <person name="Abouelleil A."/>
            <person name="Alvarado L."/>
            <person name="Chapman S.B."/>
            <person name="Gainer-Dewar J."/>
            <person name="Goldberg J."/>
            <person name="Griggs A."/>
            <person name="Gujja S."/>
            <person name="Hansen M."/>
            <person name="Howarth C."/>
            <person name="Imamovic A."/>
            <person name="Ireland A."/>
            <person name="Larimer J."/>
            <person name="McCowan C."/>
            <person name="Murphy C."/>
            <person name="Pearson M."/>
            <person name="Poon T.W."/>
            <person name="Priest M."/>
            <person name="Roberts A."/>
            <person name="Saif S."/>
            <person name="Shea T."/>
            <person name="Sykes S."/>
            <person name="Wortman J."/>
            <person name="Nusbaum C."/>
            <person name="Birren B."/>
        </authorList>
    </citation>
    <scope>NUCLEOTIDE SEQUENCE [LARGE SCALE GENOMIC DNA]</scope>
    <source>
        <strain evidence="1">CHvinca01</strain>
    </source>
</reference>
<proteinExistence type="predicted"/>
<accession>W2K631</accession>
<dbReference type="AlphaFoldDB" id="W2K631"/>